<organism evidence="2 3">
    <name type="scientific">Perca fluviatilis</name>
    <name type="common">European perch</name>
    <dbReference type="NCBI Taxonomy" id="8168"/>
    <lineage>
        <taxon>Eukaryota</taxon>
        <taxon>Metazoa</taxon>
        <taxon>Chordata</taxon>
        <taxon>Craniata</taxon>
        <taxon>Vertebrata</taxon>
        <taxon>Euteleostomi</taxon>
        <taxon>Actinopterygii</taxon>
        <taxon>Neopterygii</taxon>
        <taxon>Teleostei</taxon>
        <taxon>Neoteleostei</taxon>
        <taxon>Acanthomorphata</taxon>
        <taxon>Eupercaria</taxon>
        <taxon>Perciformes</taxon>
        <taxon>Percoidei</taxon>
        <taxon>Percidae</taxon>
        <taxon>Percinae</taxon>
        <taxon>Perca</taxon>
    </lineage>
</organism>
<dbReference type="EMBL" id="VHII01000010">
    <property type="protein sequence ID" value="KAF1385002.1"/>
    <property type="molecule type" value="Genomic_DNA"/>
</dbReference>
<gene>
    <name evidence="2" type="ORF">PFLUV_G00126080</name>
</gene>
<sequence>MNMADFVRDEEDDFSDSQDPEPYLYEPEFSEEELRALEIERQEEEVAIAQQPEDVRMRADTNWWCECGGICQPMPTEIECLCCGEWDKLFSAAQACLILLTF</sequence>
<dbReference type="AlphaFoldDB" id="A0A6A5FAF2"/>
<keyword evidence="3" id="KW-1185">Reference proteome</keyword>
<feature type="region of interest" description="Disordered" evidence="1">
    <location>
        <begin position="1"/>
        <end position="22"/>
    </location>
</feature>
<evidence type="ECO:0000256" key="1">
    <source>
        <dbReference type="SAM" id="MobiDB-lite"/>
    </source>
</evidence>
<comment type="caution">
    <text evidence="2">The sequence shown here is derived from an EMBL/GenBank/DDBJ whole genome shotgun (WGS) entry which is preliminary data.</text>
</comment>
<evidence type="ECO:0000313" key="3">
    <source>
        <dbReference type="Proteomes" id="UP000465112"/>
    </source>
</evidence>
<protein>
    <submittedName>
        <fullName evidence="2">Uncharacterized protein</fullName>
    </submittedName>
</protein>
<proteinExistence type="predicted"/>
<dbReference type="Proteomes" id="UP000465112">
    <property type="component" value="Chromosome 10"/>
</dbReference>
<evidence type="ECO:0000313" key="2">
    <source>
        <dbReference type="EMBL" id="KAF1385002.1"/>
    </source>
</evidence>
<feature type="compositionally biased region" description="Acidic residues" evidence="1">
    <location>
        <begin position="8"/>
        <end position="19"/>
    </location>
</feature>
<accession>A0A6A5FAF2</accession>
<reference evidence="2 3" key="1">
    <citation type="submission" date="2019-06" db="EMBL/GenBank/DDBJ databases">
        <title>A chromosome-scale genome assembly of the European perch, Perca fluviatilis.</title>
        <authorList>
            <person name="Roques C."/>
            <person name="Zahm M."/>
            <person name="Cabau C."/>
            <person name="Klopp C."/>
            <person name="Bouchez O."/>
            <person name="Donnadieu C."/>
            <person name="Kuhl H."/>
            <person name="Gislard M."/>
            <person name="Guendouz S."/>
            <person name="Journot L."/>
            <person name="Haffray P."/>
            <person name="Bestin A."/>
            <person name="Morvezen R."/>
            <person name="Feron R."/>
            <person name="Wen M."/>
            <person name="Jouanno E."/>
            <person name="Herpin A."/>
            <person name="Schartl M."/>
            <person name="Postlethwait J."/>
            <person name="Schaerlinger B."/>
            <person name="Chardard D."/>
            <person name="Lecocq T."/>
            <person name="Poncet C."/>
            <person name="Jaffrelo L."/>
            <person name="Lampietro C."/>
            <person name="Guiguen Y."/>
        </authorList>
    </citation>
    <scope>NUCLEOTIDE SEQUENCE [LARGE SCALE GENOMIC DNA]</scope>
    <source>
        <tissue evidence="2">Blood</tissue>
    </source>
</reference>
<name>A0A6A5FAF2_PERFL</name>